<dbReference type="EMBL" id="JBHRTI010000007">
    <property type="protein sequence ID" value="MFC3148589.1"/>
    <property type="molecule type" value="Genomic_DNA"/>
</dbReference>
<protein>
    <submittedName>
        <fullName evidence="2">GNAT family N-acetyltransferase</fullName>
    </submittedName>
</protein>
<evidence type="ECO:0000313" key="2">
    <source>
        <dbReference type="EMBL" id="MFC3148589.1"/>
    </source>
</evidence>
<reference evidence="3" key="1">
    <citation type="journal article" date="2019" name="Int. J. Syst. Evol. Microbiol.">
        <title>The Global Catalogue of Microorganisms (GCM) 10K type strain sequencing project: providing services to taxonomists for standard genome sequencing and annotation.</title>
        <authorList>
            <consortium name="The Broad Institute Genomics Platform"/>
            <consortium name="The Broad Institute Genome Sequencing Center for Infectious Disease"/>
            <person name="Wu L."/>
            <person name="Ma J."/>
        </authorList>
    </citation>
    <scope>NUCLEOTIDE SEQUENCE [LARGE SCALE GENOMIC DNA]</scope>
    <source>
        <strain evidence="3">KCTC 52168</strain>
    </source>
</reference>
<proteinExistence type="predicted"/>
<gene>
    <name evidence="2" type="ORF">ACFOEN_13235</name>
</gene>
<organism evidence="2 3">
    <name type="scientific">Piscinibacterium candidicorallinum</name>
    <dbReference type="NCBI Taxonomy" id="1793872"/>
    <lineage>
        <taxon>Bacteria</taxon>
        <taxon>Pseudomonadati</taxon>
        <taxon>Pseudomonadota</taxon>
        <taxon>Betaproteobacteria</taxon>
        <taxon>Burkholderiales</taxon>
        <taxon>Piscinibacterium</taxon>
    </lineage>
</organism>
<accession>A0ABV7H3U0</accession>
<name>A0ABV7H3U0_9BURK</name>
<dbReference type="Gene3D" id="3.40.630.30">
    <property type="match status" value="1"/>
</dbReference>
<evidence type="ECO:0000313" key="3">
    <source>
        <dbReference type="Proteomes" id="UP001595556"/>
    </source>
</evidence>
<sequence length="301" mass="32161">MSDTDSALLAGWSKPAAQDDPSALPASIPAALRSEAGVLAFTIEQASLNSSQPAEQAFHDGWLLRFSPGKAKRARSVQPLMAGALPLEDKISHVRRFYEARGLTPIIRITPMVQPAHLDDTLAALGWRAFEDCRVMQRTLDPRLPVFDEAEAASRGLKLVEMNVAEFTRLIGGWRGSSATAMAAHAARLNAQPFASHMLALFDGHGPAAVGQFVLEAEGAGPTVGGVVGVFDIFTAAEVRGQGHARRLTAALLDHATLAGARRAYLQVDAHNVAARAVYSALGFTDLYAYWYRAPGAILQP</sequence>
<evidence type="ECO:0000259" key="1">
    <source>
        <dbReference type="PROSITE" id="PS51186"/>
    </source>
</evidence>
<dbReference type="InterPro" id="IPR000182">
    <property type="entry name" value="GNAT_dom"/>
</dbReference>
<dbReference type="Proteomes" id="UP001595556">
    <property type="component" value="Unassembled WGS sequence"/>
</dbReference>
<dbReference type="CDD" id="cd04301">
    <property type="entry name" value="NAT_SF"/>
    <property type="match status" value="1"/>
</dbReference>
<dbReference type="PROSITE" id="PS51186">
    <property type="entry name" value="GNAT"/>
    <property type="match status" value="1"/>
</dbReference>
<keyword evidence="3" id="KW-1185">Reference proteome</keyword>
<comment type="caution">
    <text evidence="2">The sequence shown here is derived from an EMBL/GenBank/DDBJ whole genome shotgun (WGS) entry which is preliminary data.</text>
</comment>
<dbReference type="InterPro" id="IPR000222">
    <property type="entry name" value="PP2C_BS"/>
</dbReference>
<dbReference type="RefSeq" id="WP_377304680.1">
    <property type="nucleotide sequence ID" value="NZ_CP180191.1"/>
</dbReference>
<dbReference type="InterPro" id="IPR056935">
    <property type="entry name" value="Rv0428c-like_C"/>
</dbReference>
<feature type="domain" description="N-acetyltransferase" evidence="1">
    <location>
        <begin position="157"/>
        <end position="301"/>
    </location>
</feature>
<dbReference type="InterPro" id="IPR016181">
    <property type="entry name" value="Acyl_CoA_acyltransferase"/>
</dbReference>
<dbReference type="Pfam" id="PF24553">
    <property type="entry name" value="Rv0428c_C"/>
    <property type="match status" value="1"/>
</dbReference>
<dbReference type="PROSITE" id="PS01032">
    <property type="entry name" value="PPM_1"/>
    <property type="match status" value="1"/>
</dbReference>
<dbReference type="SUPFAM" id="SSF55729">
    <property type="entry name" value="Acyl-CoA N-acyltransferases (Nat)"/>
    <property type="match status" value="1"/>
</dbReference>